<evidence type="ECO:0000256" key="1">
    <source>
        <dbReference type="ARBA" id="ARBA00022729"/>
    </source>
</evidence>
<keyword evidence="3" id="KW-1185">Reference proteome</keyword>
<dbReference type="NCBIfam" id="TIGR02601">
    <property type="entry name" value="autotrns_rpt"/>
    <property type="match status" value="1"/>
</dbReference>
<keyword evidence="1" id="KW-0732">Signal</keyword>
<dbReference type="STRING" id="1679444.PYTT_0203"/>
<proteinExistence type="predicted"/>
<organism evidence="2 3">
    <name type="scientific">Akkermansia glycaniphila</name>
    <dbReference type="NCBI Taxonomy" id="1679444"/>
    <lineage>
        <taxon>Bacteria</taxon>
        <taxon>Pseudomonadati</taxon>
        <taxon>Verrucomicrobiota</taxon>
        <taxon>Verrucomicrobiia</taxon>
        <taxon>Verrucomicrobiales</taxon>
        <taxon>Akkermansiaceae</taxon>
        <taxon>Akkermansia</taxon>
    </lineage>
</organism>
<evidence type="ECO:0000313" key="3">
    <source>
        <dbReference type="Proteomes" id="UP000176204"/>
    </source>
</evidence>
<dbReference type="AlphaFoldDB" id="A0A1H6K9J0"/>
<gene>
    <name evidence="2" type="ORF">PYTT_0203</name>
</gene>
<keyword evidence="2" id="KW-0456">Lyase</keyword>
<sequence>MSLLSGAAQAGIYTWTGATDQWLHTSSNWSPTVTDWAGTWSGSSNNILKFSGTYASATNKAATIQFNTMSLGSILVDTGAAGFSLMPNANNNRSIFFRASSAADAATIGGVAGQCNIIAKSDFNIGSSAARYNYGGSSAVFYADANMDIAAGKTVKLYASNRIYGDTTTRTINIRGGGTFSIDSTSTVNTSNIAWNIRGNSTLDLAPSGAAKAQTVLGTGNITLDGGSLNLGTGSISLSNNLIVGENGGDILGATSVTLTSANLTYTSSDLTNSTLTFGSSITSVTLAANQVINLSSGANNGLYTLISTNGILNGDVSTYTVTGLGRQTYQLVNTGSSLTLNIEGAIANLTWNGTSGNATWNHDTSNTNWHNGGNADAFYDSDIVTFDGTAATQSVTVSGTLNPGDIAITGGNYTFASDGTGNIAGGATLSVSNATATLNMANSYTGGTVVNNGGILNASAANSLGTGTLTVNGGTANIGNTQTLAGTTINSGEVVLKSTGAQAGLGTIAGSAGQGALVIDWTTGNDSSSAGTASASSNVAAYTGDVIVRSGRLASTSAMAASSITITQGGQLYMGGGTWTQNISISGSGWNSSDVAASGALRIDGATVNSTLTLAGDSTLRVHAGTGTINGAIVGTDTLTKVGGGTLYLSNASSAFTGTLNITEGQLTLAGAGSGKSALNSGDIIMAANTKLAFQGNNGSFTSKSAGLITLKSNVQVWAINPAAGANTISNDFILDTGTGYANIGGFTQGNSTIIYSTISGNGNLSIKDEGTGSGGGNSFMFRNGWTTNSYTGQTLIRRDITFDTNATTNGRTLTPFGAYQADGSSGVATVQNGATLTVSGNSGTGTANTVTLANGFVLNGGNLTLNNLGNGIVSGSITASSATVIASNSERLALAGGLKGTGNVTYNNATANSRLVLSGTNNNYSGTLSIGTASGLEIAGGTTGLSGMTISAATGKTVYVGNDNGNLSLNATITGAGRLVKSGTGSALLSGTNNYTGGTTVQAGTIVAGSSTAFGTGTVRLSDGVMDFNGYNLANGIVISSGTSANKMLSAEHNATAGALVLEAGSSLALDVSHAGADGINWTLNGLTYDTTATLMLDFGAAGIATGITYDLLSWTGASESDYQALIDSGILGWNAGNKTSAWTEHYAIGTDGTNSWLQVSFNQSVIPEPATAAMGILGMASLLLRRRRRA</sequence>
<accession>A0A1H6K9J0</accession>
<dbReference type="SUPFAM" id="SSF51126">
    <property type="entry name" value="Pectin lyase-like"/>
    <property type="match status" value="2"/>
</dbReference>
<reference evidence="3" key="1">
    <citation type="submission" date="2016-09" db="EMBL/GenBank/DDBJ databases">
        <authorList>
            <person name="Koehorst J."/>
        </authorList>
    </citation>
    <scope>NUCLEOTIDE SEQUENCE [LARGE SCALE GENOMIC DNA]</scope>
</reference>
<dbReference type="EMBL" id="LT629973">
    <property type="protein sequence ID" value="SEH71856.1"/>
    <property type="molecule type" value="Genomic_DNA"/>
</dbReference>
<dbReference type="InterPro" id="IPR011050">
    <property type="entry name" value="Pectin_lyase_fold/virulence"/>
</dbReference>
<dbReference type="GO" id="GO:0016829">
    <property type="term" value="F:lyase activity"/>
    <property type="evidence" value="ECO:0007669"/>
    <property type="project" value="UniProtKB-KW"/>
</dbReference>
<protein>
    <submittedName>
        <fullName evidence="2">Pectin lyase fold/virulence factor</fullName>
    </submittedName>
</protein>
<dbReference type="KEGG" id="agl:PYTT_0203"/>
<dbReference type="Proteomes" id="UP000176204">
    <property type="component" value="Chromosome I"/>
</dbReference>
<dbReference type="RefSeq" id="WP_067772435.1">
    <property type="nucleotide sequence ID" value="NZ_LIGX01000002.1"/>
</dbReference>
<evidence type="ECO:0000313" key="2">
    <source>
        <dbReference type="EMBL" id="SEH71856.1"/>
    </source>
</evidence>
<dbReference type="InterPro" id="IPR013425">
    <property type="entry name" value="Autotrns_rpt"/>
</dbReference>
<name>A0A1H6K9J0_9BACT</name>
<dbReference type="Pfam" id="PF12951">
    <property type="entry name" value="PATR"/>
    <property type="match status" value="3"/>
</dbReference>